<organism evidence="2 3">
    <name type="scientific">Electrophorus voltai</name>
    <dbReference type="NCBI Taxonomy" id="2609070"/>
    <lineage>
        <taxon>Eukaryota</taxon>
        <taxon>Metazoa</taxon>
        <taxon>Chordata</taxon>
        <taxon>Craniata</taxon>
        <taxon>Vertebrata</taxon>
        <taxon>Euteleostomi</taxon>
        <taxon>Actinopterygii</taxon>
        <taxon>Neopterygii</taxon>
        <taxon>Teleostei</taxon>
        <taxon>Ostariophysi</taxon>
        <taxon>Gymnotiformes</taxon>
        <taxon>Gymnotoidei</taxon>
        <taxon>Gymnotidae</taxon>
        <taxon>Electrophorus</taxon>
    </lineage>
</organism>
<dbReference type="EMBL" id="JAROKS010000023">
    <property type="protein sequence ID" value="KAK1787231.1"/>
    <property type="molecule type" value="Genomic_DNA"/>
</dbReference>
<feature type="region of interest" description="Disordered" evidence="1">
    <location>
        <begin position="1"/>
        <end position="67"/>
    </location>
</feature>
<dbReference type="AlphaFoldDB" id="A0AAD9DMK0"/>
<comment type="caution">
    <text evidence="2">The sequence shown here is derived from an EMBL/GenBank/DDBJ whole genome shotgun (WGS) entry which is preliminary data.</text>
</comment>
<accession>A0AAD9DMK0</accession>
<dbReference type="Proteomes" id="UP001239994">
    <property type="component" value="Unassembled WGS sequence"/>
</dbReference>
<gene>
    <name evidence="2" type="ORF">P4O66_002748</name>
</gene>
<evidence type="ECO:0000313" key="2">
    <source>
        <dbReference type="EMBL" id="KAK1787231.1"/>
    </source>
</evidence>
<reference evidence="2" key="1">
    <citation type="submission" date="2023-03" db="EMBL/GenBank/DDBJ databases">
        <title>Electrophorus voltai genome.</title>
        <authorList>
            <person name="Bian C."/>
        </authorList>
    </citation>
    <scope>NUCLEOTIDE SEQUENCE</scope>
    <source>
        <strain evidence="2">CB-2022</strain>
        <tissue evidence="2">Muscle</tissue>
    </source>
</reference>
<evidence type="ECO:0000313" key="3">
    <source>
        <dbReference type="Proteomes" id="UP001239994"/>
    </source>
</evidence>
<feature type="compositionally biased region" description="Basic and acidic residues" evidence="1">
    <location>
        <begin position="38"/>
        <end position="50"/>
    </location>
</feature>
<evidence type="ECO:0000256" key="1">
    <source>
        <dbReference type="SAM" id="MobiDB-lite"/>
    </source>
</evidence>
<sequence length="94" mass="10374">MDTVSADSESKEPPAPKVPPEAPPRRCRPRISRLPNGARRESSSSDKDTPPAKARSSRAQAPTLEPRKNFLLFLNIKNIAYATAQRPENKPQSP</sequence>
<keyword evidence="3" id="KW-1185">Reference proteome</keyword>
<protein>
    <submittedName>
        <fullName evidence="2">Uncharacterized protein</fullName>
    </submittedName>
</protein>
<proteinExistence type="predicted"/>
<name>A0AAD9DMK0_9TELE</name>